<name>A0A9P5YLE2_9AGAR</name>
<keyword evidence="1" id="KW-0547">Nucleotide-binding</keyword>
<dbReference type="OrthoDB" id="10252171at2759"/>
<protein>
    <submittedName>
        <fullName evidence="4">Kinase-like protein</fullName>
    </submittedName>
</protein>
<evidence type="ECO:0000259" key="3">
    <source>
        <dbReference type="PROSITE" id="PS50011"/>
    </source>
</evidence>
<keyword evidence="1" id="KW-0067">ATP-binding</keyword>
<dbReference type="AlphaFoldDB" id="A0A9P5YLE2"/>
<feature type="domain" description="Protein kinase" evidence="3">
    <location>
        <begin position="136"/>
        <end position="446"/>
    </location>
</feature>
<feature type="region of interest" description="Disordered" evidence="2">
    <location>
        <begin position="1"/>
        <end position="20"/>
    </location>
</feature>
<dbReference type="SUPFAM" id="SSF56112">
    <property type="entry name" value="Protein kinase-like (PK-like)"/>
    <property type="match status" value="1"/>
</dbReference>
<gene>
    <name evidence="4" type="ORF">BDN70DRAFT_901719</name>
</gene>
<dbReference type="InterPro" id="IPR011009">
    <property type="entry name" value="Kinase-like_dom_sf"/>
</dbReference>
<dbReference type="Gene3D" id="1.10.510.10">
    <property type="entry name" value="Transferase(Phosphotransferase) domain 1"/>
    <property type="match status" value="1"/>
</dbReference>
<keyword evidence="4" id="KW-0808">Transferase</keyword>
<evidence type="ECO:0000256" key="2">
    <source>
        <dbReference type="SAM" id="MobiDB-lite"/>
    </source>
</evidence>
<dbReference type="PROSITE" id="PS50011">
    <property type="entry name" value="PROTEIN_KINASE_DOM"/>
    <property type="match status" value="1"/>
</dbReference>
<comment type="caution">
    <text evidence="4">The sequence shown here is derived from an EMBL/GenBank/DDBJ whole genome shotgun (WGS) entry which is preliminary data.</text>
</comment>
<dbReference type="InterPro" id="IPR000719">
    <property type="entry name" value="Prot_kinase_dom"/>
</dbReference>
<dbReference type="PANTHER" id="PTHR24347">
    <property type="entry name" value="SERINE/THREONINE-PROTEIN KINASE"/>
    <property type="match status" value="1"/>
</dbReference>
<dbReference type="GO" id="GO:0004672">
    <property type="term" value="F:protein kinase activity"/>
    <property type="evidence" value="ECO:0007669"/>
    <property type="project" value="InterPro"/>
</dbReference>
<proteinExistence type="predicted"/>
<dbReference type="Proteomes" id="UP000807469">
    <property type="component" value="Unassembled WGS sequence"/>
</dbReference>
<feature type="binding site" evidence="1">
    <location>
        <position position="165"/>
    </location>
    <ligand>
        <name>ATP</name>
        <dbReference type="ChEBI" id="CHEBI:30616"/>
    </ligand>
</feature>
<keyword evidence="5" id="KW-1185">Reference proteome</keyword>
<evidence type="ECO:0000256" key="1">
    <source>
        <dbReference type="PROSITE-ProRule" id="PRU10141"/>
    </source>
</evidence>
<evidence type="ECO:0000313" key="5">
    <source>
        <dbReference type="Proteomes" id="UP000807469"/>
    </source>
</evidence>
<dbReference type="PROSITE" id="PS00107">
    <property type="entry name" value="PROTEIN_KINASE_ATP"/>
    <property type="match status" value="1"/>
</dbReference>
<accession>A0A9P5YLE2</accession>
<dbReference type="EMBL" id="MU155798">
    <property type="protein sequence ID" value="KAF9470951.1"/>
    <property type="molecule type" value="Genomic_DNA"/>
</dbReference>
<reference evidence="4" key="1">
    <citation type="submission" date="2020-11" db="EMBL/GenBank/DDBJ databases">
        <authorList>
            <consortium name="DOE Joint Genome Institute"/>
            <person name="Ahrendt S."/>
            <person name="Riley R."/>
            <person name="Andreopoulos W."/>
            <person name="Labutti K."/>
            <person name="Pangilinan J."/>
            <person name="Ruiz-Duenas F.J."/>
            <person name="Barrasa J.M."/>
            <person name="Sanchez-Garcia M."/>
            <person name="Camarero S."/>
            <person name="Miyauchi S."/>
            <person name="Serrano A."/>
            <person name="Linde D."/>
            <person name="Babiker R."/>
            <person name="Drula E."/>
            <person name="Ayuso-Fernandez I."/>
            <person name="Pacheco R."/>
            <person name="Padilla G."/>
            <person name="Ferreira P."/>
            <person name="Barriuso J."/>
            <person name="Kellner H."/>
            <person name="Castanera R."/>
            <person name="Alfaro M."/>
            <person name="Ramirez L."/>
            <person name="Pisabarro A.G."/>
            <person name="Kuo A."/>
            <person name="Tritt A."/>
            <person name="Lipzen A."/>
            <person name="He G."/>
            <person name="Yan M."/>
            <person name="Ng V."/>
            <person name="Cullen D."/>
            <person name="Martin F."/>
            <person name="Rosso M.-N."/>
            <person name="Henrissat B."/>
            <person name="Hibbett D."/>
            <person name="Martinez A.T."/>
            <person name="Grigoriev I.V."/>
        </authorList>
    </citation>
    <scope>NUCLEOTIDE SEQUENCE</scope>
    <source>
        <strain evidence="4">CIRM-BRFM 674</strain>
    </source>
</reference>
<evidence type="ECO:0000313" key="4">
    <source>
        <dbReference type="EMBL" id="KAF9470951.1"/>
    </source>
</evidence>
<dbReference type="SUPFAM" id="SSF49879">
    <property type="entry name" value="SMAD/FHA domain"/>
    <property type="match status" value="1"/>
</dbReference>
<dbReference type="GO" id="GO:0005524">
    <property type="term" value="F:ATP binding"/>
    <property type="evidence" value="ECO:0007669"/>
    <property type="project" value="UniProtKB-UniRule"/>
</dbReference>
<dbReference type="Pfam" id="PF00069">
    <property type="entry name" value="Pkinase"/>
    <property type="match status" value="1"/>
</dbReference>
<organism evidence="4 5">
    <name type="scientific">Pholiota conissans</name>
    <dbReference type="NCBI Taxonomy" id="109636"/>
    <lineage>
        <taxon>Eukaryota</taxon>
        <taxon>Fungi</taxon>
        <taxon>Dikarya</taxon>
        <taxon>Basidiomycota</taxon>
        <taxon>Agaricomycotina</taxon>
        <taxon>Agaricomycetes</taxon>
        <taxon>Agaricomycetidae</taxon>
        <taxon>Agaricales</taxon>
        <taxon>Agaricineae</taxon>
        <taxon>Strophariaceae</taxon>
        <taxon>Pholiota</taxon>
    </lineage>
</organism>
<dbReference type="Gene3D" id="3.30.200.20">
    <property type="entry name" value="Phosphorylase Kinase, domain 1"/>
    <property type="match status" value="1"/>
</dbReference>
<keyword evidence="4" id="KW-0418">Kinase</keyword>
<sequence length="489" mass="56331">MSTHPIENLEPNYETTEGDDANPDLMATLWGYLEPYWHWEQRILLMKTFPEVTIKFGGNQGLFKCSHESISITDKSKNDDSRTVVNGFKLRYEQEWRIYDGDEIYFGQYGYRIFHHVSDRAQPKPSTLPRNLAGIYTAEKLLGKGSFSALIRARHNRSGDVYALKVIDHNIKPRFVMKLQDKSDPKPMLIALTRPDTSPSTEDARPAMGVEEVMNMRSCSDHPNVCKIFGSFIDPSGVLTLLLEYVDGKNLFEYMSHESNKYGMPEANAKDIAFQICRGMYWVHFRGIMHRDLNPSNILLTQDTPPCIKIANFGLSTTKDHWNAANKNHHGRIWECLNYVAPEIPYEQYNERVDCFSVGVIIYEMLTGRLPYVRGEEEGGADEMNENDEDSDSDFARYVQERELDLTYLDNRNMRGNIARSIIAALLAEFPHERLSMLDALQNPWFYELTDVGPVDLRQADKIHNSISQWSENCKHLHRMPDEGRVGRL</sequence>
<dbReference type="InterPro" id="IPR017441">
    <property type="entry name" value="Protein_kinase_ATP_BS"/>
</dbReference>
<dbReference type="InterPro" id="IPR008984">
    <property type="entry name" value="SMAD_FHA_dom_sf"/>
</dbReference>